<evidence type="ECO:0000313" key="3">
    <source>
        <dbReference type="Proteomes" id="UP000190389"/>
    </source>
</evidence>
<dbReference type="STRING" id="171291.SAMN02745154_00633"/>
<keyword evidence="1" id="KW-0812">Transmembrane</keyword>
<dbReference type="EMBL" id="FUXF01000030">
    <property type="protein sequence ID" value="SJZ62389.1"/>
    <property type="molecule type" value="Genomic_DNA"/>
</dbReference>
<proteinExistence type="predicted"/>
<sequence length="80" mass="8983">MTLNELQKIKTSDLSDVTPGFGIMGAITAVTGVIGLISQFVSLYKSFRSSSGQYKTKEAEYKWDDKAKNEPRILENYILF</sequence>
<protein>
    <submittedName>
        <fullName evidence="2">Uncharacterized protein</fullName>
    </submittedName>
</protein>
<reference evidence="3" key="1">
    <citation type="submission" date="2017-02" db="EMBL/GenBank/DDBJ databases">
        <authorList>
            <person name="Varghese N."/>
            <person name="Submissions S."/>
        </authorList>
    </citation>
    <scope>NUCLEOTIDE SEQUENCE [LARGE SCALE GENOMIC DNA]</scope>
    <source>
        <strain evidence="3">ATCC 27862</strain>
    </source>
</reference>
<gene>
    <name evidence="2" type="ORF">SAMN02745154_00633</name>
</gene>
<dbReference type="OrthoDB" id="401258at2"/>
<feature type="transmembrane region" description="Helical" evidence="1">
    <location>
        <begin position="20"/>
        <end position="44"/>
    </location>
</feature>
<keyword evidence="3" id="KW-1185">Reference proteome</keyword>
<keyword evidence="1" id="KW-1133">Transmembrane helix</keyword>
<dbReference type="Proteomes" id="UP000190389">
    <property type="component" value="Unassembled WGS sequence"/>
</dbReference>
<organism evidence="2 3">
    <name type="scientific">Mycoplasmopsis verecunda</name>
    <dbReference type="NCBI Taxonomy" id="171291"/>
    <lineage>
        <taxon>Bacteria</taxon>
        <taxon>Bacillati</taxon>
        <taxon>Mycoplasmatota</taxon>
        <taxon>Mycoplasmoidales</taxon>
        <taxon>Metamycoplasmataceae</taxon>
        <taxon>Mycoplasmopsis</taxon>
    </lineage>
</organism>
<accession>A0A1T4M5W2</accession>
<evidence type="ECO:0000313" key="2">
    <source>
        <dbReference type="EMBL" id="SJZ62389.1"/>
    </source>
</evidence>
<keyword evidence="1" id="KW-0472">Membrane</keyword>
<dbReference type="RefSeq" id="WP_078747342.1">
    <property type="nucleotide sequence ID" value="NZ_CP137850.1"/>
</dbReference>
<evidence type="ECO:0000256" key="1">
    <source>
        <dbReference type="SAM" id="Phobius"/>
    </source>
</evidence>
<name>A0A1T4M5W2_9BACT</name>
<dbReference type="AlphaFoldDB" id="A0A1T4M5W2"/>